<dbReference type="InterPro" id="IPR055775">
    <property type="entry name" value="DUF7351"/>
</dbReference>
<dbReference type="Pfam" id="PF24038">
    <property type="entry name" value="DUF7347"/>
    <property type="match status" value="1"/>
</dbReference>
<dbReference type="SUPFAM" id="SSF46785">
    <property type="entry name" value="Winged helix' DNA-binding domain"/>
    <property type="match status" value="1"/>
</dbReference>
<evidence type="ECO:0000256" key="1">
    <source>
        <dbReference type="SAM" id="MobiDB-lite"/>
    </source>
</evidence>
<dbReference type="AlphaFoldDB" id="A0A1I3NZ42"/>
<dbReference type="InterPro" id="IPR055771">
    <property type="entry name" value="DUF7347"/>
</dbReference>
<feature type="domain" description="DUF7347" evidence="2">
    <location>
        <begin position="21"/>
        <end position="104"/>
    </location>
</feature>
<dbReference type="InterPro" id="IPR036388">
    <property type="entry name" value="WH-like_DNA-bd_sf"/>
</dbReference>
<dbReference type="CDD" id="cd00090">
    <property type="entry name" value="HTH_ARSR"/>
    <property type="match status" value="1"/>
</dbReference>
<dbReference type="EMBL" id="FORO01000015">
    <property type="protein sequence ID" value="SFJ14563.1"/>
    <property type="molecule type" value="Genomic_DNA"/>
</dbReference>
<evidence type="ECO:0008006" key="6">
    <source>
        <dbReference type="Google" id="ProtNLM"/>
    </source>
</evidence>
<feature type="domain" description="DUF7351" evidence="3">
    <location>
        <begin position="128"/>
        <end position="298"/>
    </location>
</feature>
<dbReference type="Gene3D" id="1.10.10.10">
    <property type="entry name" value="Winged helix-like DNA-binding domain superfamily/Winged helix DNA-binding domain"/>
    <property type="match status" value="1"/>
</dbReference>
<sequence length="307" mass="34064">MWLETMSDEQHGQRPRLAERPADPFKALGNETRLEILRVLYDRGQANGEPTTTVTPYSELRGAVGIEDKGNFNYHLRQLDDRFLERDDDGYRLTFAGFEIVKVIDLDAWRSHEPCGPTTIADDADESAPLTAVYEDSVVQIRRGDETLYAHAVRPAGAADRGLELPRLLEVAATLWRHTVEQFLAGICPYCQATVERSVTVNDEGDGDTSWTYTFDASCVECGPLGGSHVGVVPITHPGVISFCWARGVDVTERPAWELPFVDDTAVTAVAEDPVELRVDVELEGDRLAMFVDENATILDLQQEIGE</sequence>
<reference evidence="4 5" key="1">
    <citation type="submission" date="2016-10" db="EMBL/GenBank/DDBJ databases">
        <authorList>
            <person name="de Groot N.N."/>
        </authorList>
    </citation>
    <scope>NUCLEOTIDE SEQUENCE [LARGE SCALE GENOMIC DNA]</scope>
    <source>
        <strain evidence="4 5">SP2</strain>
    </source>
</reference>
<evidence type="ECO:0000259" key="2">
    <source>
        <dbReference type="Pfam" id="PF24038"/>
    </source>
</evidence>
<evidence type="ECO:0000313" key="4">
    <source>
        <dbReference type="EMBL" id="SFJ14563.1"/>
    </source>
</evidence>
<evidence type="ECO:0000259" key="3">
    <source>
        <dbReference type="Pfam" id="PF24042"/>
    </source>
</evidence>
<evidence type="ECO:0000313" key="5">
    <source>
        <dbReference type="Proteomes" id="UP000182829"/>
    </source>
</evidence>
<dbReference type="OMA" id="DAWRSHE"/>
<feature type="region of interest" description="Disordered" evidence="1">
    <location>
        <begin position="1"/>
        <end position="25"/>
    </location>
</feature>
<dbReference type="Pfam" id="PF24042">
    <property type="entry name" value="DUF7351"/>
    <property type="match status" value="1"/>
</dbReference>
<feature type="compositionally biased region" description="Basic and acidic residues" evidence="1">
    <location>
        <begin position="8"/>
        <end position="23"/>
    </location>
</feature>
<name>A0A1I3NZ42_9EURY</name>
<gene>
    <name evidence="4" type="ORF">SAMN05443661_11572</name>
</gene>
<dbReference type="OrthoDB" id="8482at2157"/>
<accession>A0A1I3NZ42</accession>
<protein>
    <recommendedName>
        <fullName evidence="6">ArsR family transcriptional regulator</fullName>
    </recommendedName>
</protein>
<dbReference type="InterPro" id="IPR036390">
    <property type="entry name" value="WH_DNA-bd_sf"/>
</dbReference>
<organism evidence="4 5">
    <name type="scientific">Natronobacterium gregoryi</name>
    <dbReference type="NCBI Taxonomy" id="44930"/>
    <lineage>
        <taxon>Archaea</taxon>
        <taxon>Methanobacteriati</taxon>
        <taxon>Methanobacteriota</taxon>
        <taxon>Stenosarchaea group</taxon>
        <taxon>Halobacteria</taxon>
        <taxon>Halobacteriales</taxon>
        <taxon>Natrialbaceae</taxon>
        <taxon>Natronobacterium</taxon>
    </lineage>
</organism>
<dbReference type="Proteomes" id="UP000182829">
    <property type="component" value="Unassembled WGS sequence"/>
</dbReference>
<dbReference type="InterPro" id="IPR011991">
    <property type="entry name" value="ArsR-like_HTH"/>
</dbReference>
<proteinExistence type="predicted"/>